<accession>A0A2P2NU22</accession>
<evidence type="ECO:0000313" key="1">
    <source>
        <dbReference type="EMBL" id="MBX45959.1"/>
    </source>
</evidence>
<sequence length="16" mass="2028">MCIYIHQKYQEMISKL</sequence>
<protein>
    <submittedName>
        <fullName evidence="1">Uncharacterized protein</fullName>
    </submittedName>
</protein>
<name>A0A2P2NU22_RHIMU</name>
<reference evidence="1" key="1">
    <citation type="submission" date="2018-02" db="EMBL/GenBank/DDBJ databases">
        <title>Rhizophora mucronata_Transcriptome.</title>
        <authorList>
            <person name="Meera S.P."/>
            <person name="Sreeshan A."/>
            <person name="Augustine A."/>
        </authorList>
    </citation>
    <scope>NUCLEOTIDE SEQUENCE</scope>
    <source>
        <tissue evidence="1">Leaf</tissue>
    </source>
</reference>
<proteinExistence type="predicted"/>
<dbReference type="AlphaFoldDB" id="A0A2P2NU22"/>
<organism evidence="1">
    <name type="scientific">Rhizophora mucronata</name>
    <name type="common">Asiatic mangrove</name>
    <dbReference type="NCBI Taxonomy" id="61149"/>
    <lineage>
        <taxon>Eukaryota</taxon>
        <taxon>Viridiplantae</taxon>
        <taxon>Streptophyta</taxon>
        <taxon>Embryophyta</taxon>
        <taxon>Tracheophyta</taxon>
        <taxon>Spermatophyta</taxon>
        <taxon>Magnoliopsida</taxon>
        <taxon>eudicotyledons</taxon>
        <taxon>Gunneridae</taxon>
        <taxon>Pentapetalae</taxon>
        <taxon>rosids</taxon>
        <taxon>fabids</taxon>
        <taxon>Malpighiales</taxon>
        <taxon>Rhizophoraceae</taxon>
        <taxon>Rhizophora</taxon>
    </lineage>
</organism>
<dbReference type="EMBL" id="GGEC01065475">
    <property type="protein sequence ID" value="MBX45959.1"/>
    <property type="molecule type" value="Transcribed_RNA"/>
</dbReference>